<gene>
    <name evidence="1" type="ORF">KJY40_07820</name>
</gene>
<name>A0ABY3Q613_9PSED</name>
<protein>
    <submittedName>
        <fullName evidence="1">Type II toxin-antitoxin system HigB family toxin</fullName>
    </submittedName>
</protein>
<dbReference type="RefSeq" id="WP_085683209.1">
    <property type="nucleotide sequence ID" value="NZ_CP075567.1"/>
</dbReference>
<keyword evidence="2" id="KW-1185">Reference proteome</keyword>
<reference evidence="1 2" key="1">
    <citation type="journal article" date="2022" name="Int. J. Syst. Evol. Microbiol.">
        <title>Pseudomonas fitomaticsae sp. nov., isolated at Marimurtra Botanical Garden in Blanes, Catalonia, Spain.</title>
        <authorList>
            <person name="Atanasov K.E."/>
            <person name="Galbis D.M."/>
            <person name="Cornado D."/>
            <person name="Serpico A."/>
            <person name="Sanchez G."/>
            <person name="Bosch M."/>
            <person name="Ferrer A."/>
            <person name="Altabella T."/>
        </authorList>
    </citation>
    <scope>NUCLEOTIDE SEQUENCE [LARGE SCALE GENOMIC DNA]</scope>
    <source>
        <strain evidence="1 2">FIT81</strain>
    </source>
</reference>
<dbReference type="Proteomes" id="UP001162907">
    <property type="component" value="Chromosome"/>
</dbReference>
<evidence type="ECO:0000313" key="1">
    <source>
        <dbReference type="EMBL" id="UFQ01589.1"/>
    </source>
</evidence>
<sequence>MRIIARATLREFWESNPAHLDSQTPLVEWYRHMEKALYRTPQEIKAELRTASILKGARVVFNIGGNKYRVILAIDYQRQLGFIRFVGTHAQYDQINAETV</sequence>
<accession>A0ABY3Q613</accession>
<dbReference type="Pfam" id="PF09907">
    <property type="entry name" value="HigB_toxin"/>
    <property type="match status" value="1"/>
</dbReference>
<dbReference type="InterPro" id="IPR018669">
    <property type="entry name" value="Toxin_HigB"/>
</dbReference>
<proteinExistence type="predicted"/>
<organism evidence="1 2">
    <name type="scientific">Pseudomonas fitomaticsae</name>
    <dbReference type="NCBI Taxonomy" id="2837969"/>
    <lineage>
        <taxon>Bacteria</taxon>
        <taxon>Pseudomonadati</taxon>
        <taxon>Pseudomonadota</taxon>
        <taxon>Gammaproteobacteria</taxon>
        <taxon>Pseudomonadales</taxon>
        <taxon>Pseudomonadaceae</taxon>
        <taxon>Pseudomonas</taxon>
    </lineage>
</organism>
<evidence type="ECO:0000313" key="2">
    <source>
        <dbReference type="Proteomes" id="UP001162907"/>
    </source>
</evidence>
<dbReference type="EMBL" id="CP075567">
    <property type="protein sequence ID" value="UFQ01589.1"/>
    <property type="molecule type" value="Genomic_DNA"/>
</dbReference>